<feature type="transmembrane region" description="Helical" evidence="1">
    <location>
        <begin position="25"/>
        <end position="47"/>
    </location>
</feature>
<proteinExistence type="predicted"/>
<sequence length="356" mass="39629">MSNSTYFGPSKVDETPSDIFLEKTFLVSGYLTGLGFGVQFVLYLACVRILLQRKIRTRFTYFLLAYITVLCSLNLIYTATSMIGLQLCYIDNRNYPGGPFGYLTGPFTTHPDSILSLAAYIISSVMADGLLLWRCRVIWYASLGKKVYFVVLIPFLMWLASFALGMIFEVVTSAPAGLYSSLGNTFAVPFFTMSLTLNILLTLLIVARMWFHQRQGRKLFGPNYGQHYTSISNMFIESAALYCINSILLLATFITGHPINQIWVGIAPSVQMVSSYLIIYRVAQGRAWDVNTTHQTKTHALTSLAFSTGPTYQPGSRGRLDKRGSDDEVASHTAVDIPLHDVKGIHVTTTVHSTQV</sequence>
<feature type="transmembrane region" description="Helical" evidence="1">
    <location>
        <begin position="114"/>
        <end position="135"/>
    </location>
</feature>
<reference evidence="2" key="1">
    <citation type="journal article" date="2021" name="New Phytol.">
        <title>Evolutionary innovations through gain and loss of genes in the ectomycorrhizal Boletales.</title>
        <authorList>
            <person name="Wu G."/>
            <person name="Miyauchi S."/>
            <person name="Morin E."/>
            <person name="Kuo A."/>
            <person name="Drula E."/>
            <person name="Varga T."/>
            <person name="Kohler A."/>
            <person name="Feng B."/>
            <person name="Cao Y."/>
            <person name="Lipzen A."/>
            <person name="Daum C."/>
            <person name="Hundley H."/>
            <person name="Pangilinan J."/>
            <person name="Johnson J."/>
            <person name="Barry K."/>
            <person name="LaButti K."/>
            <person name="Ng V."/>
            <person name="Ahrendt S."/>
            <person name="Min B."/>
            <person name="Choi I.G."/>
            <person name="Park H."/>
            <person name="Plett J.M."/>
            <person name="Magnuson J."/>
            <person name="Spatafora J.W."/>
            <person name="Nagy L.G."/>
            <person name="Henrissat B."/>
            <person name="Grigoriev I.V."/>
            <person name="Yang Z.L."/>
            <person name="Xu J."/>
            <person name="Martin F.M."/>
        </authorList>
    </citation>
    <scope>NUCLEOTIDE SEQUENCE</scope>
    <source>
        <strain evidence="2">KKN 215</strain>
    </source>
</reference>
<dbReference type="EMBL" id="JAEVFJ010000013">
    <property type="protein sequence ID" value="KAH8101223.1"/>
    <property type="molecule type" value="Genomic_DNA"/>
</dbReference>
<keyword evidence="1" id="KW-0812">Transmembrane</keyword>
<comment type="caution">
    <text evidence="2">The sequence shown here is derived from an EMBL/GenBank/DDBJ whole genome shotgun (WGS) entry which is preliminary data.</text>
</comment>
<organism evidence="2 3">
    <name type="scientific">Cristinia sonorae</name>
    <dbReference type="NCBI Taxonomy" id="1940300"/>
    <lineage>
        <taxon>Eukaryota</taxon>
        <taxon>Fungi</taxon>
        <taxon>Dikarya</taxon>
        <taxon>Basidiomycota</taxon>
        <taxon>Agaricomycotina</taxon>
        <taxon>Agaricomycetes</taxon>
        <taxon>Agaricomycetidae</taxon>
        <taxon>Agaricales</taxon>
        <taxon>Pleurotineae</taxon>
        <taxon>Stephanosporaceae</taxon>
        <taxon>Cristinia</taxon>
    </lineage>
</organism>
<evidence type="ECO:0000313" key="2">
    <source>
        <dbReference type="EMBL" id="KAH8101223.1"/>
    </source>
</evidence>
<feature type="transmembrane region" description="Helical" evidence="1">
    <location>
        <begin position="147"/>
        <end position="168"/>
    </location>
</feature>
<name>A0A8K0XQL9_9AGAR</name>
<dbReference type="Proteomes" id="UP000813824">
    <property type="component" value="Unassembled WGS sequence"/>
</dbReference>
<dbReference type="AlphaFoldDB" id="A0A8K0XQL9"/>
<feature type="transmembrane region" description="Helical" evidence="1">
    <location>
        <begin position="188"/>
        <end position="211"/>
    </location>
</feature>
<feature type="transmembrane region" description="Helical" evidence="1">
    <location>
        <begin position="59"/>
        <end position="77"/>
    </location>
</feature>
<keyword evidence="3" id="KW-1185">Reference proteome</keyword>
<feature type="transmembrane region" description="Helical" evidence="1">
    <location>
        <begin position="231"/>
        <end position="254"/>
    </location>
</feature>
<feature type="transmembrane region" description="Helical" evidence="1">
    <location>
        <begin position="260"/>
        <end position="279"/>
    </location>
</feature>
<dbReference type="OrthoDB" id="2641762at2759"/>
<evidence type="ECO:0000256" key="1">
    <source>
        <dbReference type="SAM" id="Phobius"/>
    </source>
</evidence>
<evidence type="ECO:0000313" key="3">
    <source>
        <dbReference type="Proteomes" id="UP000813824"/>
    </source>
</evidence>
<protein>
    <submittedName>
        <fullName evidence="2">Uncharacterized protein</fullName>
    </submittedName>
</protein>
<gene>
    <name evidence="2" type="ORF">BXZ70DRAFT_117570</name>
</gene>
<accession>A0A8K0XQL9</accession>
<keyword evidence="1" id="KW-0472">Membrane</keyword>
<keyword evidence="1" id="KW-1133">Transmembrane helix</keyword>